<gene>
    <name evidence="3" type="ORF">BJ875DRAFT_390276</name>
</gene>
<dbReference type="Gene3D" id="1.20.120.1020">
    <property type="entry name" value="Prion-inhibition and propagation, HeLo domain"/>
    <property type="match status" value="1"/>
</dbReference>
<organism evidence="3 4">
    <name type="scientific">Amylocarpus encephaloides</name>
    <dbReference type="NCBI Taxonomy" id="45428"/>
    <lineage>
        <taxon>Eukaryota</taxon>
        <taxon>Fungi</taxon>
        <taxon>Dikarya</taxon>
        <taxon>Ascomycota</taxon>
        <taxon>Pezizomycotina</taxon>
        <taxon>Leotiomycetes</taxon>
        <taxon>Helotiales</taxon>
        <taxon>Helotiales incertae sedis</taxon>
        <taxon>Amylocarpus</taxon>
    </lineage>
</organism>
<feature type="coiled-coil region" evidence="1">
    <location>
        <begin position="33"/>
        <end position="60"/>
    </location>
</feature>
<sequence length="112" mass="12442">KEMSVMKKTWWAVHDKVNFDALIQVVSFNMDSLEKISESLNVLERQKKKLALAIEEIDDEDSVKLLVGAKEAEESTGFASSGYLFMNTIIGARARVTMGNAGFSTGVGHKFR</sequence>
<dbReference type="Proteomes" id="UP000824998">
    <property type="component" value="Unassembled WGS sequence"/>
</dbReference>
<reference evidence="3" key="1">
    <citation type="journal article" date="2021" name="IMA Fungus">
        <title>Genomic characterization of three marine fungi, including Emericellopsis atlantica sp. nov. with signatures of a generalist lifestyle and marine biomass degradation.</title>
        <authorList>
            <person name="Hagestad O.C."/>
            <person name="Hou L."/>
            <person name="Andersen J.H."/>
            <person name="Hansen E.H."/>
            <person name="Altermark B."/>
            <person name="Li C."/>
            <person name="Kuhnert E."/>
            <person name="Cox R.J."/>
            <person name="Crous P.W."/>
            <person name="Spatafora J.W."/>
            <person name="Lail K."/>
            <person name="Amirebrahimi M."/>
            <person name="Lipzen A."/>
            <person name="Pangilinan J."/>
            <person name="Andreopoulos W."/>
            <person name="Hayes R.D."/>
            <person name="Ng V."/>
            <person name="Grigoriev I.V."/>
            <person name="Jackson S.A."/>
            <person name="Sutton T.D.S."/>
            <person name="Dobson A.D.W."/>
            <person name="Rama T."/>
        </authorList>
    </citation>
    <scope>NUCLEOTIDE SEQUENCE</scope>
    <source>
        <strain evidence="3">TRa018bII</strain>
    </source>
</reference>
<protein>
    <recommendedName>
        <fullName evidence="2">Prion-inhibition and propagation HeLo domain-containing protein</fullName>
    </recommendedName>
</protein>
<dbReference type="InterPro" id="IPR038305">
    <property type="entry name" value="HeLo_sf"/>
</dbReference>
<accession>A0A9P7Y755</accession>
<dbReference type="AlphaFoldDB" id="A0A9P7Y755"/>
<evidence type="ECO:0000313" key="4">
    <source>
        <dbReference type="Proteomes" id="UP000824998"/>
    </source>
</evidence>
<dbReference type="EMBL" id="MU252190">
    <property type="protein sequence ID" value="KAG9228011.1"/>
    <property type="molecule type" value="Genomic_DNA"/>
</dbReference>
<comment type="caution">
    <text evidence="3">The sequence shown here is derived from an EMBL/GenBank/DDBJ whole genome shotgun (WGS) entry which is preliminary data.</text>
</comment>
<evidence type="ECO:0000259" key="2">
    <source>
        <dbReference type="Pfam" id="PF14479"/>
    </source>
</evidence>
<proteinExistence type="predicted"/>
<evidence type="ECO:0000256" key="1">
    <source>
        <dbReference type="SAM" id="Coils"/>
    </source>
</evidence>
<dbReference type="Pfam" id="PF14479">
    <property type="entry name" value="HeLo"/>
    <property type="match status" value="1"/>
</dbReference>
<evidence type="ECO:0000313" key="3">
    <source>
        <dbReference type="EMBL" id="KAG9228011.1"/>
    </source>
</evidence>
<keyword evidence="4" id="KW-1185">Reference proteome</keyword>
<keyword evidence="1" id="KW-0175">Coiled coil</keyword>
<feature type="non-terminal residue" evidence="3">
    <location>
        <position position="1"/>
    </location>
</feature>
<feature type="domain" description="Prion-inhibition and propagation HeLo" evidence="2">
    <location>
        <begin position="2"/>
        <end position="66"/>
    </location>
</feature>
<dbReference type="OrthoDB" id="20872at2759"/>
<dbReference type="InterPro" id="IPR029498">
    <property type="entry name" value="HeLo_dom"/>
</dbReference>
<name>A0A9P7Y755_9HELO</name>